<sequence>MSLVCHNWSEGFYSPSVCKAFRFDLTDSQLSKDTCPVMEFVRKCSSMFRHVEINCNFSMKKRLLTTWCRHFIEFLQILTSNSQLLSVNFQNLVFCFGPCFWICVDTPTYKNTCRAIAEFLGSQRHLKRAEFHYCSFGFNEGVEVLRKLTEHSRESLTHLVLEDFVRWKSLDREQDSNCLRHLPKLAILSSLTTLETDYSLIFENMVASHSNDIQAIKSCQKRVLSKIILKYCDDPMEIEDFRGLKSTDWRFLKILCPDLQVDLSIITDSATRRKVEFFIVPNMPITRLFYINDTFDDGIEIAVLFDHLLACKTNVHLVTLHLVWMLPIQHLSSTFIPFLQACKKLKCLELFIIPPTNGIDLLMKSWLENRPESLEKVIIDISCIRDEEDYPSLMNFTAEYVSLLKLAGLNIRVDLHI</sequence>
<accession>A0A4Y2DFG0</accession>
<dbReference type="OrthoDB" id="6409609at2759"/>
<name>A0A4Y2DFG0_ARAVE</name>
<evidence type="ECO:0000313" key="2">
    <source>
        <dbReference type="Proteomes" id="UP000499080"/>
    </source>
</evidence>
<keyword evidence="2" id="KW-1185">Reference proteome</keyword>
<dbReference type="InterPro" id="IPR032675">
    <property type="entry name" value="LRR_dom_sf"/>
</dbReference>
<evidence type="ECO:0008006" key="3">
    <source>
        <dbReference type="Google" id="ProtNLM"/>
    </source>
</evidence>
<proteinExistence type="predicted"/>
<organism evidence="1 2">
    <name type="scientific">Araneus ventricosus</name>
    <name type="common">Orbweaver spider</name>
    <name type="synonym">Epeira ventricosa</name>
    <dbReference type="NCBI Taxonomy" id="182803"/>
    <lineage>
        <taxon>Eukaryota</taxon>
        <taxon>Metazoa</taxon>
        <taxon>Ecdysozoa</taxon>
        <taxon>Arthropoda</taxon>
        <taxon>Chelicerata</taxon>
        <taxon>Arachnida</taxon>
        <taxon>Araneae</taxon>
        <taxon>Araneomorphae</taxon>
        <taxon>Entelegynae</taxon>
        <taxon>Araneoidea</taxon>
        <taxon>Araneidae</taxon>
        <taxon>Araneus</taxon>
    </lineage>
</organism>
<comment type="caution">
    <text evidence="1">The sequence shown here is derived from an EMBL/GenBank/DDBJ whole genome shotgun (WGS) entry which is preliminary data.</text>
</comment>
<dbReference type="EMBL" id="BGPR01000352">
    <property type="protein sequence ID" value="GBM14969.1"/>
    <property type="molecule type" value="Genomic_DNA"/>
</dbReference>
<reference evidence="1 2" key="1">
    <citation type="journal article" date="2019" name="Sci. Rep.">
        <title>Orb-weaving spider Araneus ventricosus genome elucidates the spidroin gene catalogue.</title>
        <authorList>
            <person name="Kono N."/>
            <person name="Nakamura H."/>
            <person name="Ohtoshi R."/>
            <person name="Moran D.A.P."/>
            <person name="Shinohara A."/>
            <person name="Yoshida Y."/>
            <person name="Fujiwara M."/>
            <person name="Mori M."/>
            <person name="Tomita M."/>
            <person name="Arakawa K."/>
        </authorList>
    </citation>
    <scope>NUCLEOTIDE SEQUENCE [LARGE SCALE GENOMIC DNA]</scope>
</reference>
<dbReference type="AlphaFoldDB" id="A0A4Y2DFG0"/>
<evidence type="ECO:0000313" key="1">
    <source>
        <dbReference type="EMBL" id="GBM14969.1"/>
    </source>
</evidence>
<dbReference type="Gene3D" id="3.80.10.10">
    <property type="entry name" value="Ribonuclease Inhibitor"/>
    <property type="match status" value="1"/>
</dbReference>
<dbReference type="Proteomes" id="UP000499080">
    <property type="component" value="Unassembled WGS sequence"/>
</dbReference>
<gene>
    <name evidence="1" type="ORF">AVEN_116610_1</name>
</gene>
<protein>
    <recommendedName>
        <fullName evidence="3">F-box domain-containing protein</fullName>
    </recommendedName>
</protein>